<dbReference type="Pfam" id="PF07992">
    <property type="entry name" value="Pyr_redox_2"/>
    <property type="match status" value="1"/>
</dbReference>
<feature type="modified residue" description="4-aspartylphosphate" evidence="3">
    <location>
        <position position="62"/>
    </location>
</feature>
<protein>
    <submittedName>
        <fullName evidence="5">Fused response regulator/thioredoxin-disulfide reductase</fullName>
    </submittedName>
</protein>
<comment type="caution">
    <text evidence="5">The sequence shown here is derived from an EMBL/GenBank/DDBJ whole genome shotgun (WGS) entry which is preliminary data.</text>
</comment>
<keyword evidence="3" id="KW-0597">Phosphoprotein</keyword>
<dbReference type="SUPFAM" id="SSF52172">
    <property type="entry name" value="CheY-like"/>
    <property type="match status" value="1"/>
</dbReference>
<dbReference type="InterPro" id="IPR023753">
    <property type="entry name" value="FAD/NAD-binding_dom"/>
</dbReference>
<dbReference type="PANTHER" id="PTHR48105">
    <property type="entry name" value="THIOREDOXIN REDUCTASE 1-RELATED-RELATED"/>
    <property type="match status" value="1"/>
</dbReference>
<dbReference type="RefSeq" id="WP_169264244.1">
    <property type="nucleotide sequence ID" value="NZ_QMEC01000021.1"/>
</dbReference>
<name>A0ABX1M4N0_9CYAN</name>
<proteinExistence type="predicted"/>
<evidence type="ECO:0000313" key="5">
    <source>
        <dbReference type="EMBL" id="NMF62646.1"/>
    </source>
</evidence>
<dbReference type="InterPro" id="IPR036249">
    <property type="entry name" value="Thioredoxin-like_sf"/>
</dbReference>
<dbReference type="InterPro" id="IPR001789">
    <property type="entry name" value="Sig_transdc_resp-reg_receiver"/>
</dbReference>
<dbReference type="Gene3D" id="3.40.50.2300">
    <property type="match status" value="1"/>
</dbReference>
<accession>A0ABX1M4N0</accession>
<evidence type="ECO:0000256" key="2">
    <source>
        <dbReference type="ARBA" id="ARBA00023002"/>
    </source>
</evidence>
<organism evidence="5 6">
    <name type="scientific">Brasilonema octagenarum UFV-OR1</name>
    <dbReference type="NCBI Taxonomy" id="417115"/>
    <lineage>
        <taxon>Bacteria</taxon>
        <taxon>Bacillati</taxon>
        <taxon>Cyanobacteriota</taxon>
        <taxon>Cyanophyceae</taxon>
        <taxon>Nostocales</taxon>
        <taxon>Scytonemataceae</taxon>
        <taxon>Brasilonema</taxon>
        <taxon>Octagenarum group</taxon>
    </lineage>
</organism>
<dbReference type="Pfam" id="PF00072">
    <property type="entry name" value="Response_reg"/>
    <property type="match status" value="1"/>
</dbReference>
<dbReference type="SMART" id="SM00448">
    <property type="entry name" value="REC"/>
    <property type="match status" value="1"/>
</dbReference>
<evidence type="ECO:0000256" key="3">
    <source>
        <dbReference type="PROSITE-ProRule" id="PRU00169"/>
    </source>
</evidence>
<dbReference type="SUPFAM" id="SSF51905">
    <property type="entry name" value="FAD/NAD(P)-binding domain"/>
    <property type="match status" value="1"/>
</dbReference>
<dbReference type="InterPro" id="IPR036188">
    <property type="entry name" value="FAD/NAD-bd_sf"/>
</dbReference>
<evidence type="ECO:0000313" key="6">
    <source>
        <dbReference type="Proteomes" id="UP000762253"/>
    </source>
</evidence>
<feature type="domain" description="Response regulatory" evidence="4">
    <location>
        <begin position="5"/>
        <end position="128"/>
    </location>
</feature>
<gene>
    <name evidence="5" type="ORF">DP115_07585</name>
</gene>
<reference evidence="5 6" key="1">
    <citation type="submission" date="2018-06" db="EMBL/GenBank/DDBJ databases">
        <title>Comparative genomics of Brasilonema spp. strains.</title>
        <authorList>
            <person name="Alvarenga D.O."/>
            <person name="Fiore M.F."/>
            <person name="Varani A.M."/>
        </authorList>
    </citation>
    <scope>NUCLEOTIDE SEQUENCE [LARGE SCALE GENOMIC DNA]</scope>
    <source>
        <strain evidence="5 6">UFV-OR1</strain>
    </source>
</reference>
<keyword evidence="2" id="KW-0560">Oxidoreductase</keyword>
<dbReference type="Gene3D" id="3.40.30.10">
    <property type="entry name" value="Glutaredoxin"/>
    <property type="match status" value="1"/>
</dbReference>
<dbReference type="Proteomes" id="UP000762253">
    <property type="component" value="Unassembled WGS sequence"/>
</dbReference>
<dbReference type="SUPFAM" id="SSF52833">
    <property type="entry name" value="Thioredoxin-like"/>
    <property type="match status" value="1"/>
</dbReference>
<dbReference type="PRINTS" id="PR00469">
    <property type="entry name" value="PNDRDTASEII"/>
</dbReference>
<keyword evidence="1" id="KW-0285">Flavoprotein</keyword>
<keyword evidence="6" id="KW-1185">Reference proteome</keyword>
<dbReference type="Gene3D" id="3.50.50.60">
    <property type="entry name" value="FAD/NAD(P)-binding domain"/>
    <property type="match status" value="2"/>
</dbReference>
<dbReference type="PROSITE" id="PS50110">
    <property type="entry name" value="RESPONSE_REGULATORY"/>
    <property type="match status" value="1"/>
</dbReference>
<evidence type="ECO:0000256" key="1">
    <source>
        <dbReference type="ARBA" id="ARBA00022630"/>
    </source>
</evidence>
<dbReference type="EMBL" id="QMEC01000021">
    <property type="protein sequence ID" value="NMF62646.1"/>
    <property type="molecule type" value="Genomic_DNA"/>
</dbReference>
<dbReference type="InterPro" id="IPR050097">
    <property type="entry name" value="Ferredoxin-NADP_redctase_2"/>
</dbReference>
<dbReference type="PRINTS" id="PR00368">
    <property type="entry name" value="FADPNR"/>
</dbReference>
<dbReference type="InterPro" id="IPR011006">
    <property type="entry name" value="CheY-like_superfamily"/>
</dbReference>
<dbReference type="CDD" id="cd17595">
    <property type="entry name" value="REC_TrxB"/>
    <property type="match status" value="1"/>
</dbReference>
<evidence type="ECO:0000259" key="4">
    <source>
        <dbReference type="PROSITE" id="PS50110"/>
    </source>
</evidence>
<sequence>MAKPVIITVDDDPEVLQAVARDLRQEYGDRFRIIRADSGASALEALEQLKLRNQPVSLFLVDQRMPQMSGVEFLEQAMSMFPDAKRALLTAYADTDAAIRAINNTKIDYYLMKPWDPPEERLYPVLDDLLDDWQAGFHPPFEGIRVIGNRWSPYSHQVKDFLARNQVPYQWLDIELSEEAQKLAEYSECDKLHLPIVLFGDGSHVMQPTNLQVAEKIGLRTQAEKPFYDLIIVGGGPAGLAAAVYAASEGLRTVMIEREAPGGQAGTSSRIENYLGFPTGLSGGDLARRGVTQAKRFGVEILTPQEVKGIRVENQYRFVQLEDGSEISCHALMLALGVSWRRLDIPGLDRLTGAGVYYGAAQAEAMSCQDEDVYIVGGANSAGQAAMYFSRYAKHVTMLIRGDSLTKSMSQYLIDQIAQTLNITVKTHTSVREAKGETSLESITIHNSLTGETQTVPATSLFIFIGAVPRTEWLDGVIERDQHGYIITGPDLQKDGQRIKGWTLERDPFLLETNIPGVFAVGDVRHGSVKRVASGVGEGSICVQFVHRYLSNVL</sequence>